<comment type="subcellular location">
    <subcellularLocation>
        <location evidence="1">Cell membrane</location>
        <topology evidence="1">Single-pass type I membrane protein</topology>
    </subcellularLocation>
</comment>
<dbReference type="OMA" id="VIALEIH"/>
<comment type="similarity">
    <text evidence="2">Belongs to the RLP family.</text>
</comment>
<dbReference type="PANTHER" id="PTHR48061:SF12">
    <property type="entry name" value="DISEASE RESISTANCE LIKE PROTEIN"/>
    <property type="match status" value="1"/>
</dbReference>
<dbReference type="SUPFAM" id="SSF52058">
    <property type="entry name" value="L domain-like"/>
    <property type="match status" value="1"/>
</dbReference>
<dbReference type="Pfam" id="PF08263">
    <property type="entry name" value="LRRNT_2"/>
    <property type="match status" value="1"/>
</dbReference>
<evidence type="ECO:0000313" key="14">
    <source>
        <dbReference type="EMBL" id="WOH03132.1"/>
    </source>
</evidence>
<evidence type="ECO:0000256" key="9">
    <source>
        <dbReference type="ARBA" id="ARBA00023136"/>
    </source>
</evidence>
<dbReference type="Pfam" id="PF00560">
    <property type="entry name" value="LRR_1"/>
    <property type="match status" value="2"/>
</dbReference>
<dbReference type="InterPro" id="IPR032675">
    <property type="entry name" value="LRR_dom_sf"/>
</dbReference>
<keyword evidence="7" id="KW-0677">Repeat</keyword>
<keyword evidence="10" id="KW-0325">Glycoprotein</keyword>
<evidence type="ECO:0000256" key="6">
    <source>
        <dbReference type="ARBA" id="ARBA00022729"/>
    </source>
</evidence>
<dbReference type="GO" id="GO:0006952">
    <property type="term" value="P:defense response"/>
    <property type="evidence" value="ECO:0007669"/>
    <property type="project" value="UniProtKB-ARBA"/>
</dbReference>
<reference evidence="13" key="1">
    <citation type="journal article" date="2016" name="Nat. Genet.">
        <title>A high-quality carrot genome assembly provides new insights into carotenoid accumulation and asterid genome evolution.</title>
        <authorList>
            <person name="Iorizzo M."/>
            <person name="Ellison S."/>
            <person name="Senalik D."/>
            <person name="Zeng P."/>
            <person name="Satapoomin P."/>
            <person name="Huang J."/>
            <person name="Bowman M."/>
            <person name="Iovene M."/>
            <person name="Sanseverino W."/>
            <person name="Cavagnaro P."/>
            <person name="Yildiz M."/>
            <person name="Macko-Podgorni A."/>
            <person name="Moranska E."/>
            <person name="Grzebelus E."/>
            <person name="Grzebelus D."/>
            <person name="Ashrafi H."/>
            <person name="Zheng Z."/>
            <person name="Cheng S."/>
            <person name="Spooner D."/>
            <person name="Van Deynze A."/>
            <person name="Simon P."/>
        </authorList>
    </citation>
    <scope>NUCLEOTIDE SEQUENCE [LARGE SCALE GENOMIC DNA]</scope>
    <source>
        <tissue evidence="13">Leaf</tissue>
    </source>
</reference>
<sequence length="399" mass="44536">MSCHDHERDALLQLERSLFTSSNSSAYLKTAFWKAGGNSSNDCCSWDGVECDDTNGYVIGLDLSSSLITAAIHSNSTLFSLVHLQSLNLAGNNFMNSSIPPEISRLSRLSFLNLSHSSFYGQIPLELSGMSKLTSLDVSKNYLFGDFPIPIFNLPGLLVLNVSRNQNLSGYLPEFNKTSPLRELDVGLTEFSGIIPASIGYLQSVTRLRLRDCHFYGSIPASIGNLTQLDYLSLASNMFNSNSADLSWLQKLTKLTVLNLQDTNLHGKIPFWLMNMTQLIKLDLSLNELTGQIPRSFSQLKNLEYLSLSKNNFTGTVEADIFFGSRNLTILSLSGCKITLNSPLQNNIILPQLEVLQLTFCNLTEFPYFLQFQRNLRLLQLNGNNIHGNIPHWIWNASC</sequence>
<dbReference type="EMBL" id="CP093347">
    <property type="protein sequence ID" value="WOH03132.1"/>
    <property type="molecule type" value="Genomic_DNA"/>
</dbReference>
<evidence type="ECO:0000313" key="13">
    <source>
        <dbReference type="EMBL" id="KZM96456.1"/>
    </source>
</evidence>
<dbReference type="Gramene" id="KZM96456">
    <property type="protein sequence ID" value="KZM96456"/>
    <property type="gene ID" value="DCAR_019698"/>
</dbReference>
<evidence type="ECO:0000313" key="15">
    <source>
        <dbReference type="Proteomes" id="UP000077755"/>
    </source>
</evidence>
<evidence type="ECO:0000256" key="3">
    <source>
        <dbReference type="ARBA" id="ARBA00022475"/>
    </source>
</evidence>
<dbReference type="InterPro" id="IPR003591">
    <property type="entry name" value="Leu-rich_rpt_typical-subtyp"/>
</dbReference>
<keyword evidence="15" id="KW-1185">Reference proteome</keyword>
<keyword evidence="6" id="KW-0732">Signal</keyword>
<accession>A0A164ZV46</accession>
<dbReference type="SMART" id="SM00369">
    <property type="entry name" value="LRR_TYP"/>
    <property type="match status" value="5"/>
</dbReference>
<dbReference type="PANTHER" id="PTHR48061">
    <property type="entry name" value="LEUCINE-RICH REPEAT RECEPTOR PROTEIN KINASE EMS1-LIKE-RELATED"/>
    <property type="match status" value="1"/>
</dbReference>
<dbReference type="STRING" id="79200.A0A164ZV46"/>
<keyword evidence="3" id="KW-1003">Cell membrane</keyword>
<dbReference type="EMBL" id="LNRQ01000005">
    <property type="protein sequence ID" value="KZM96456.1"/>
    <property type="molecule type" value="Genomic_DNA"/>
</dbReference>
<evidence type="ECO:0000256" key="4">
    <source>
        <dbReference type="ARBA" id="ARBA00022614"/>
    </source>
</evidence>
<dbReference type="InterPro" id="IPR001611">
    <property type="entry name" value="Leu-rich_rpt"/>
</dbReference>
<evidence type="ECO:0000259" key="11">
    <source>
        <dbReference type="Pfam" id="PF08263"/>
    </source>
</evidence>
<evidence type="ECO:0000256" key="1">
    <source>
        <dbReference type="ARBA" id="ARBA00004251"/>
    </source>
</evidence>
<dbReference type="GO" id="GO:0051707">
    <property type="term" value="P:response to other organism"/>
    <property type="evidence" value="ECO:0007669"/>
    <property type="project" value="UniProtKB-ARBA"/>
</dbReference>
<protein>
    <submittedName>
        <fullName evidence="13">Uncharacterized protein</fullName>
    </submittedName>
</protein>
<feature type="domain" description="Leucine-rich repeat-containing N-terminal plant-type" evidence="11">
    <location>
        <begin position="4"/>
        <end position="52"/>
    </location>
</feature>
<evidence type="ECO:0000256" key="7">
    <source>
        <dbReference type="ARBA" id="ARBA00022737"/>
    </source>
</evidence>
<name>A0A164ZV46_DAUCS</name>
<proteinExistence type="inferred from homology"/>
<keyword evidence="4" id="KW-0433">Leucine-rich repeat</keyword>
<reference evidence="14" key="2">
    <citation type="submission" date="2022-03" db="EMBL/GenBank/DDBJ databases">
        <title>Draft title - Genomic analysis of global carrot germplasm unveils the trajectory of domestication and the origin of high carotenoid orange carrot.</title>
        <authorList>
            <person name="Iorizzo M."/>
            <person name="Ellison S."/>
            <person name="Senalik D."/>
            <person name="Macko-Podgorni A."/>
            <person name="Grzebelus D."/>
            <person name="Bostan H."/>
            <person name="Rolling W."/>
            <person name="Curaba J."/>
            <person name="Simon P."/>
        </authorList>
    </citation>
    <scope>NUCLEOTIDE SEQUENCE</scope>
    <source>
        <tissue evidence="14">Leaf</tissue>
    </source>
</reference>
<dbReference type="InterPro" id="IPR046956">
    <property type="entry name" value="RLP23-like"/>
</dbReference>
<dbReference type="InterPro" id="IPR055414">
    <property type="entry name" value="LRR_R13L4/SHOC2-like"/>
</dbReference>
<organism evidence="13">
    <name type="scientific">Daucus carota subsp. sativus</name>
    <name type="common">Carrot</name>
    <dbReference type="NCBI Taxonomy" id="79200"/>
    <lineage>
        <taxon>Eukaryota</taxon>
        <taxon>Viridiplantae</taxon>
        <taxon>Streptophyta</taxon>
        <taxon>Embryophyta</taxon>
        <taxon>Tracheophyta</taxon>
        <taxon>Spermatophyta</taxon>
        <taxon>Magnoliopsida</taxon>
        <taxon>eudicotyledons</taxon>
        <taxon>Gunneridae</taxon>
        <taxon>Pentapetalae</taxon>
        <taxon>asterids</taxon>
        <taxon>campanulids</taxon>
        <taxon>Apiales</taxon>
        <taxon>Apiaceae</taxon>
        <taxon>Apioideae</taxon>
        <taxon>Scandiceae</taxon>
        <taxon>Daucinae</taxon>
        <taxon>Daucus</taxon>
        <taxon>Daucus sect. Daucus</taxon>
    </lineage>
</organism>
<keyword evidence="9" id="KW-0472">Membrane</keyword>
<dbReference type="InterPro" id="IPR013210">
    <property type="entry name" value="LRR_N_plant-typ"/>
</dbReference>
<dbReference type="GO" id="GO:0005886">
    <property type="term" value="C:plasma membrane"/>
    <property type="evidence" value="ECO:0007669"/>
    <property type="project" value="UniProtKB-SubCell"/>
</dbReference>
<dbReference type="Proteomes" id="UP000077755">
    <property type="component" value="Chromosome 5"/>
</dbReference>
<dbReference type="FunFam" id="3.80.10.10:FF:000041">
    <property type="entry name" value="LRR receptor-like serine/threonine-protein kinase ERECTA"/>
    <property type="match status" value="2"/>
</dbReference>
<evidence type="ECO:0000256" key="8">
    <source>
        <dbReference type="ARBA" id="ARBA00022989"/>
    </source>
</evidence>
<evidence type="ECO:0000256" key="10">
    <source>
        <dbReference type="ARBA" id="ARBA00023180"/>
    </source>
</evidence>
<dbReference type="AlphaFoldDB" id="A0A164ZV46"/>
<gene>
    <name evidence="13" type="ORF">DCAR_019698</name>
    <name evidence="14" type="ORF">DCAR_0522526</name>
</gene>
<evidence type="ECO:0000259" key="12">
    <source>
        <dbReference type="Pfam" id="PF23598"/>
    </source>
</evidence>
<feature type="domain" description="Disease resistance R13L4/SHOC-2-like LRR" evidence="12">
    <location>
        <begin position="156"/>
        <end position="362"/>
    </location>
</feature>
<evidence type="ECO:0000256" key="5">
    <source>
        <dbReference type="ARBA" id="ARBA00022692"/>
    </source>
</evidence>
<keyword evidence="5" id="KW-0812">Transmembrane</keyword>
<evidence type="ECO:0000256" key="2">
    <source>
        <dbReference type="ARBA" id="ARBA00009592"/>
    </source>
</evidence>
<dbReference type="Pfam" id="PF23598">
    <property type="entry name" value="LRR_14"/>
    <property type="match status" value="1"/>
</dbReference>
<keyword evidence="8" id="KW-1133">Transmembrane helix</keyword>
<dbReference type="Gene3D" id="3.80.10.10">
    <property type="entry name" value="Ribonuclease Inhibitor"/>
    <property type="match status" value="3"/>
</dbReference>